<sequence>MSHREFPTSVTQGTICSYFWAGVAVGVLPLQRSKDWAFSIIEALDEPPFEVIEIAIANDHNSAMDALQAAAHGGDQQAAGRLLLADILVQLKAGDVTVEEATLAAMRVAQTTSLPDDVYYQFNVLDDELQLAFNGTYGNPAEITLEVLKALEEHADAT</sequence>
<dbReference type="Proteomes" id="UP000255070">
    <property type="component" value="Unassembled WGS sequence"/>
</dbReference>
<protein>
    <submittedName>
        <fullName evidence="1">Uncharacterized protein</fullName>
    </submittedName>
</protein>
<name>A0A8B4S6U0_COMTE</name>
<proteinExistence type="predicted"/>
<organism evidence="1 2">
    <name type="scientific">Comamonas testosteroni</name>
    <name type="common">Pseudomonas testosteroni</name>
    <dbReference type="NCBI Taxonomy" id="285"/>
    <lineage>
        <taxon>Bacteria</taxon>
        <taxon>Pseudomonadati</taxon>
        <taxon>Pseudomonadota</taxon>
        <taxon>Betaproteobacteria</taxon>
        <taxon>Burkholderiales</taxon>
        <taxon>Comamonadaceae</taxon>
        <taxon>Comamonas</taxon>
    </lineage>
</organism>
<dbReference type="EMBL" id="UFXL01000001">
    <property type="protein sequence ID" value="SUY79209.1"/>
    <property type="molecule type" value="Genomic_DNA"/>
</dbReference>
<evidence type="ECO:0000313" key="1">
    <source>
        <dbReference type="EMBL" id="SUY79209.1"/>
    </source>
</evidence>
<gene>
    <name evidence="1" type="ORF">NCTC10698_04142</name>
</gene>
<comment type="caution">
    <text evidence="1">The sequence shown here is derived from an EMBL/GenBank/DDBJ whole genome shotgun (WGS) entry which is preliminary data.</text>
</comment>
<accession>A0A8B4S6U0</accession>
<dbReference type="AlphaFoldDB" id="A0A8B4S6U0"/>
<evidence type="ECO:0000313" key="2">
    <source>
        <dbReference type="Proteomes" id="UP000255070"/>
    </source>
</evidence>
<keyword evidence="2" id="KW-1185">Reference proteome</keyword>
<reference evidence="1 2" key="1">
    <citation type="submission" date="2018-06" db="EMBL/GenBank/DDBJ databases">
        <authorList>
            <consortium name="Pathogen Informatics"/>
            <person name="Doyle S."/>
        </authorList>
    </citation>
    <scope>NUCLEOTIDE SEQUENCE [LARGE SCALE GENOMIC DNA]</scope>
    <source>
        <strain evidence="1 2">NCTC10698</strain>
    </source>
</reference>